<evidence type="ECO:0000313" key="2">
    <source>
        <dbReference type="EMBL" id="GFD59124.1"/>
    </source>
</evidence>
<dbReference type="AlphaFoldDB" id="A0A699XSX1"/>
<name>A0A699XSX1_TANCI</name>
<feature type="region of interest" description="Disordered" evidence="1">
    <location>
        <begin position="1"/>
        <end position="83"/>
    </location>
</feature>
<evidence type="ECO:0000256" key="1">
    <source>
        <dbReference type="SAM" id="MobiDB-lite"/>
    </source>
</evidence>
<feature type="compositionally biased region" description="Low complexity" evidence="1">
    <location>
        <begin position="49"/>
        <end position="64"/>
    </location>
</feature>
<protein>
    <submittedName>
        <fullName evidence="2">Uncharacterized protein</fullName>
    </submittedName>
</protein>
<feature type="non-terminal residue" evidence="2">
    <location>
        <position position="1"/>
    </location>
</feature>
<dbReference type="EMBL" id="BKCJ011861392">
    <property type="protein sequence ID" value="GFD59124.1"/>
    <property type="molecule type" value="Genomic_DNA"/>
</dbReference>
<feature type="non-terminal residue" evidence="2">
    <location>
        <position position="83"/>
    </location>
</feature>
<sequence length="83" mass="8334">LVGAARHLPAARPEYAGLPGRPARGRRQLQPGAPQGPGHRGGRGGLGAGAARAAAGGHGAALPQRLRPAAGLRPQVRHRLSGH</sequence>
<proteinExistence type="predicted"/>
<feature type="compositionally biased region" description="Low complexity" evidence="1">
    <location>
        <begin position="16"/>
        <end position="37"/>
    </location>
</feature>
<accession>A0A699XSX1</accession>
<gene>
    <name evidence="2" type="ORF">Tci_931093</name>
</gene>
<organism evidence="2">
    <name type="scientific">Tanacetum cinerariifolium</name>
    <name type="common">Dalmatian daisy</name>
    <name type="synonym">Chrysanthemum cinerariifolium</name>
    <dbReference type="NCBI Taxonomy" id="118510"/>
    <lineage>
        <taxon>Eukaryota</taxon>
        <taxon>Viridiplantae</taxon>
        <taxon>Streptophyta</taxon>
        <taxon>Embryophyta</taxon>
        <taxon>Tracheophyta</taxon>
        <taxon>Spermatophyta</taxon>
        <taxon>Magnoliopsida</taxon>
        <taxon>eudicotyledons</taxon>
        <taxon>Gunneridae</taxon>
        <taxon>Pentapetalae</taxon>
        <taxon>asterids</taxon>
        <taxon>campanulids</taxon>
        <taxon>Asterales</taxon>
        <taxon>Asteraceae</taxon>
        <taxon>Asteroideae</taxon>
        <taxon>Anthemideae</taxon>
        <taxon>Anthemidinae</taxon>
        <taxon>Tanacetum</taxon>
    </lineage>
</organism>
<comment type="caution">
    <text evidence="2">The sequence shown here is derived from an EMBL/GenBank/DDBJ whole genome shotgun (WGS) entry which is preliminary data.</text>
</comment>
<reference evidence="2" key="1">
    <citation type="journal article" date="2019" name="Sci. Rep.">
        <title>Draft genome of Tanacetum cinerariifolium, the natural source of mosquito coil.</title>
        <authorList>
            <person name="Yamashiro T."/>
            <person name="Shiraishi A."/>
            <person name="Satake H."/>
            <person name="Nakayama K."/>
        </authorList>
    </citation>
    <scope>NUCLEOTIDE SEQUENCE</scope>
</reference>